<sequence>MACVYIPVQNSEEEVRVALDQLPRDASDILDILKAEQAPLDLWLIIAREYFKQGKIEQFRQILEEGSSPEIDEYYADVKYERIAILNALGAYYTYLGKIETKQREKEEHFILATQYYNKASRIDMHEPSTWVGKGQLLLAKGEVEQASSAFKIVLEADRDNVPALLGQACVEFNRGRYSDSLELYKRALQVYPNCPGAVRLGIGLCRYKLGQLEKARQAFQRALQLDPENVEALVALAITDLHANEAAGIRKGMEKMQRAFEIYPYCAMALNYLANHFFFTGQHFLVEQLTETALAVTNHGPTKSHSYYNLARSYHSKGDYEKAGRYYMASVKEINKPHEFIFPYYGLGQVQLKLGDFRVALTNFEKVLEIYPDNCETLKALGHIYVQLGQAEKAQEFMRKAAKIDPRDAQAFIDLGELLISSDTGAALDAFKTARTLMKKAGQEVPIEVLNNVGVLHFEKEEFELAQQSFKDALGDGIWLTLLDNGANTYAIDASASILEYKDMQLFHRLEEDGHCVELPSSKVTVLFNLARLLEQSHDTEAASRLYRLILFKYQEYVDAYLRLAAIAKARNNLQLSIELVNEALKVNGKYPNALSMLGELELKNDDWVKAKETFRAASDATDGKDSYATLSLGNWNYFAALRNEKRAPKLEATHLEKAKELYTRVLVQHTSNLYAANGAGVVLAEKGHFDVSKDLFTQVQEAASGSVFVQMPDVWINLAHVYFAQGNFALAVKMYQNCLRKFYYNTDAQILLYLARTHYEAEQWQDCKKTLLRAIHLAPSNYTLRFDAGVAMQKFSASTLQKTKRTADEVRSTVAELENAVRVFSQLSAASNLHLHGFDEKKINTHVEYCKHLLDAAKVHREAAEREEQQNRQRQEAARQVALAEEARRKAEEQKKYLLERRKQEDEQKRLRQQEERFQRVKEQWRSTAPASKRRERPENDDDEGGHSEKRRRKGGKRRKKDKSSRSHYETEEGEADMMDYQEEPEDEDANMNYREPIHQTNDQDNDVEENAHDRLAAAGLEDSDIEDEMAGPSSTVARRRCALSESDDDDEHFERQPRSSPKGDSDGEVREDDDKLNGGAAFDDDD</sequence>
<proteinExistence type="predicted"/>
<evidence type="ECO:0000313" key="1">
    <source>
        <dbReference type="EMBL" id="KAJ4708784.1"/>
    </source>
</evidence>
<keyword evidence="2" id="KW-1185">Reference proteome</keyword>
<dbReference type="Proteomes" id="UP001164539">
    <property type="component" value="Chromosome 10"/>
</dbReference>
<comment type="caution">
    <text evidence="1">The sequence shown here is derived from an EMBL/GenBank/DDBJ whole genome shotgun (WGS) entry which is preliminary data.</text>
</comment>
<dbReference type="EMBL" id="CM051403">
    <property type="protein sequence ID" value="KAJ4708784.1"/>
    <property type="molecule type" value="Genomic_DNA"/>
</dbReference>
<evidence type="ECO:0000313" key="2">
    <source>
        <dbReference type="Proteomes" id="UP001164539"/>
    </source>
</evidence>
<protein>
    <submittedName>
        <fullName evidence="1">Protein CTR9-like</fullName>
    </submittedName>
</protein>
<reference evidence="1 2" key="1">
    <citation type="journal article" date="2023" name="Science">
        <title>Complex scaffold remodeling in plant triterpene biosynthesis.</title>
        <authorList>
            <person name="De La Pena R."/>
            <person name="Hodgson H."/>
            <person name="Liu J.C."/>
            <person name="Stephenson M.J."/>
            <person name="Martin A.C."/>
            <person name="Owen C."/>
            <person name="Harkess A."/>
            <person name="Leebens-Mack J."/>
            <person name="Jimenez L.E."/>
            <person name="Osbourn A."/>
            <person name="Sattely E.S."/>
        </authorList>
    </citation>
    <scope>NUCLEOTIDE SEQUENCE [LARGE SCALE GENOMIC DNA]</scope>
    <source>
        <strain evidence="2">cv. JPN11</strain>
        <tissue evidence="1">Leaf</tissue>
    </source>
</reference>
<accession>A0ACC1XDP2</accession>
<gene>
    <name evidence="1" type="ORF">OWV82_018673</name>
</gene>
<organism evidence="1 2">
    <name type="scientific">Melia azedarach</name>
    <name type="common">Chinaberry tree</name>
    <dbReference type="NCBI Taxonomy" id="155640"/>
    <lineage>
        <taxon>Eukaryota</taxon>
        <taxon>Viridiplantae</taxon>
        <taxon>Streptophyta</taxon>
        <taxon>Embryophyta</taxon>
        <taxon>Tracheophyta</taxon>
        <taxon>Spermatophyta</taxon>
        <taxon>Magnoliopsida</taxon>
        <taxon>eudicotyledons</taxon>
        <taxon>Gunneridae</taxon>
        <taxon>Pentapetalae</taxon>
        <taxon>rosids</taxon>
        <taxon>malvids</taxon>
        <taxon>Sapindales</taxon>
        <taxon>Meliaceae</taxon>
        <taxon>Melia</taxon>
    </lineage>
</organism>
<name>A0ACC1XDP2_MELAZ</name>